<gene>
    <name evidence="8" type="ORF">HCK00_22750</name>
</gene>
<dbReference type="EMBL" id="JAATEN010000022">
    <property type="protein sequence ID" value="NJQ03272.1"/>
    <property type="molecule type" value="Genomic_DNA"/>
</dbReference>
<organism evidence="8 9">
    <name type="scientific">Streptomyces zingiberis</name>
    <dbReference type="NCBI Taxonomy" id="2053010"/>
    <lineage>
        <taxon>Bacteria</taxon>
        <taxon>Bacillati</taxon>
        <taxon>Actinomycetota</taxon>
        <taxon>Actinomycetes</taxon>
        <taxon>Kitasatosporales</taxon>
        <taxon>Streptomycetaceae</taxon>
        <taxon>Streptomyces</taxon>
    </lineage>
</organism>
<feature type="domain" description="Peptidase S33 tripeptidyl aminopeptidase-like C-terminal" evidence="7">
    <location>
        <begin position="465"/>
        <end position="558"/>
    </location>
</feature>
<dbReference type="PANTHER" id="PTHR43248:SF29">
    <property type="entry name" value="TRIPEPTIDYL AMINOPEPTIDASE"/>
    <property type="match status" value="1"/>
</dbReference>
<feature type="domain" description="AB hydrolase-1" evidence="6">
    <location>
        <begin position="116"/>
        <end position="282"/>
    </location>
</feature>
<dbReference type="Pfam" id="PF08386">
    <property type="entry name" value="Abhydrolase_4"/>
    <property type="match status" value="1"/>
</dbReference>
<comment type="caution">
    <text evidence="8">The sequence shown here is derived from an EMBL/GenBank/DDBJ whole genome shotgun (WGS) entry which is preliminary data.</text>
</comment>
<dbReference type="InterPro" id="IPR029058">
    <property type="entry name" value="AB_hydrolase_fold"/>
</dbReference>
<keyword evidence="9" id="KW-1185">Reference proteome</keyword>
<dbReference type="GO" id="GO:0016787">
    <property type="term" value="F:hydrolase activity"/>
    <property type="evidence" value="ECO:0007669"/>
    <property type="project" value="UniProtKB-KW"/>
</dbReference>
<feature type="chain" id="PRO_5045264049" evidence="5">
    <location>
        <begin position="42"/>
        <end position="616"/>
    </location>
</feature>
<reference evidence="8 9" key="1">
    <citation type="submission" date="2020-03" db="EMBL/GenBank/DDBJ databases">
        <title>WGS of actinomycetes isolated from Thailand.</title>
        <authorList>
            <person name="Thawai C."/>
        </authorList>
    </citation>
    <scope>NUCLEOTIDE SEQUENCE [LARGE SCALE GENOMIC DNA]</scope>
    <source>
        <strain evidence="8 9">PLAI 1-29</strain>
    </source>
</reference>
<evidence type="ECO:0000256" key="4">
    <source>
        <dbReference type="SAM" id="MobiDB-lite"/>
    </source>
</evidence>
<evidence type="ECO:0000313" key="8">
    <source>
        <dbReference type="EMBL" id="NJQ03272.1"/>
    </source>
</evidence>
<dbReference type="InterPro" id="IPR000073">
    <property type="entry name" value="AB_hydrolase_1"/>
</dbReference>
<evidence type="ECO:0000256" key="2">
    <source>
        <dbReference type="ARBA" id="ARBA00022729"/>
    </source>
</evidence>
<evidence type="ECO:0000259" key="6">
    <source>
        <dbReference type="Pfam" id="PF00561"/>
    </source>
</evidence>
<dbReference type="InterPro" id="IPR051601">
    <property type="entry name" value="Serine_prot/Carboxylest_S33"/>
</dbReference>
<sequence length="616" mass="65811">MTPKSRTRTAGAGGRPGGTRWRRAGALAAVLALALSGTATATASASTPEEPRDRFAAYTGQKIEWGDCPFEATGGARTAECARITVPRDWSDPGAGADLKVAVSRVEATGERRGSLLVNPGGPGGQGSSLAGLLAGLRPELGERYDVIGMDPRGTGQLGAGPQDLMCSVPNAELPPEEAMLDARDRSRESIAEHLKIPRAIAKACSARELAPYVTTWQTAHDMDLIRGLLGERKLDYLGYSYGSWLGAKYASLFPHRAGRVVLDSSVNWQGRLQAAFEDFPRIGQRQLEQVYLPWVVRNFPVVGETPEEALETWEKVRAYYVSMEVPADSYDGIFVGMGNELQWILATAVLVAGAEELAGGGEEGGGSANGAAASASPELRKLLDERSRAEFGTPAAELTAKKVAASLTDPEPEPEPEPEDPEFTDIGGTRFAVACGDQPTRSPAWYRLLSEVQGPKYPMFGWAYGIGEPCAFWPDTARQKLPNLPRSVRGNVLVVQSEFDPQTGYEQAAGALRRAPGTGLVEVDDSTFHGQYILDGNACVDTLVDGFLLDGDRPDRATCAGLPLPGETEVYPVDGPVTGKPSGAQQRRTDDADPAAEALRRAAQEQVSEVNRFTP</sequence>
<comment type="similarity">
    <text evidence="1">Belongs to the peptidase S33 family.</text>
</comment>
<evidence type="ECO:0000259" key="7">
    <source>
        <dbReference type="Pfam" id="PF08386"/>
    </source>
</evidence>
<dbReference type="SUPFAM" id="SSF53474">
    <property type="entry name" value="alpha/beta-Hydrolases"/>
    <property type="match status" value="1"/>
</dbReference>
<feature type="region of interest" description="Disordered" evidence="4">
    <location>
        <begin position="1"/>
        <end position="21"/>
    </location>
</feature>
<proteinExistence type="inferred from homology"/>
<protein>
    <submittedName>
        <fullName evidence="8">Alpha/beta hydrolase</fullName>
    </submittedName>
</protein>
<evidence type="ECO:0000256" key="1">
    <source>
        <dbReference type="ARBA" id="ARBA00010088"/>
    </source>
</evidence>
<dbReference type="PANTHER" id="PTHR43248">
    <property type="entry name" value="2-SUCCINYL-6-HYDROXY-2,4-CYCLOHEXADIENE-1-CARBOXYLATE SYNTHASE"/>
    <property type="match status" value="1"/>
</dbReference>
<feature type="region of interest" description="Disordered" evidence="4">
    <location>
        <begin position="406"/>
        <end position="427"/>
    </location>
</feature>
<feature type="region of interest" description="Disordered" evidence="4">
    <location>
        <begin position="571"/>
        <end position="616"/>
    </location>
</feature>
<dbReference type="Proteomes" id="UP000695264">
    <property type="component" value="Unassembled WGS sequence"/>
</dbReference>
<dbReference type="Pfam" id="PF00561">
    <property type="entry name" value="Abhydrolase_1"/>
    <property type="match status" value="1"/>
</dbReference>
<keyword evidence="3 8" id="KW-0378">Hydrolase</keyword>
<dbReference type="Gene3D" id="3.40.50.1820">
    <property type="entry name" value="alpha/beta hydrolase"/>
    <property type="match status" value="1"/>
</dbReference>
<keyword evidence="2 5" id="KW-0732">Signal</keyword>
<evidence type="ECO:0000256" key="3">
    <source>
        <dbReference type="ARBA" id="ARBA00022801"/>
    </source>
</evidence>
<dbReference type="RefSeq" id="WP_168103886.1">
    <property type="nucleotide sequence ID" value="NZ_JAATEN010000022.1"/>
</dbReference>
<dbReference type="InterPro" id="IPR013595">
    <property type="entry name" value="Pept_S33_TAP-like_C"/>
</dbReference>
<feature type="signal peptide" evidence="5">
    <location>
        <begin position="1"/>
        <end position="41"/>
    </location>
</feature>
<feature type="compositionally biased region" description="Acidic residues" evidence="4">
    <location>
        <begin position="411"/>
        <end position="424"/>
    </location>
</feature>
<name>A0ABX1C027_9ACTN</name>
<accession>A0ABX1C027</accession>
<evidence type="ECO:0000256" key="5">
    <source>
        <dbReference type="SAM" id="SignalP"/>
    </source>
</evidence>
<evidence type="ECO:0000313" key="9">
    <source>
        <dbReference type="Proteomes" id="UP000695264"/>
    </source>
</evidence>